<dbReference type="Gene3D" id="2.40.160.20">
    <property type="match status" value="1"/>
</dbReference>
<name>A0A9X2C380_9PSED</name>
<gene>
    <name evidence="1" type="ORF">M1B34_01780</name>
</gene>
<dbReference type="PANTHER" id="PTHR37315:SF1">
    <property type="entry name" value="UPF0311 PROTEIN BLR7842"/>
    <property type="match status" value="1"/>
</dbReference>
<reference evidence="1 2" key="2">
    <citation type="journal article" date="2023" name="Plant Pathol.">
        <title>Dismantling and reorganizing Pseudomonas marginalis sensu#lato.</title>
        <authorList>
            <person name="Sawada H."/>
            <person name="Fujikawa T."/>
            <person name="Satou M."/>
        </authorList>
    </citation>
    <scope>NUCLEOTIDE SEQUENCE [LARGE SCALE GENOMIC DNA]</scope>
    <source>
        <strain evidence="1 2">MAFF 302030</strain>
    </source>
</reference>
<proteinExistence type="predicted"/>
<evidence type="ECO:0000313" key="2">
    <source>
        <dbReference type="Proteomes" id="UP001155059"/>
    </source>
</evidence>
<sequence length="162" mass="18289">MNRQSRAMGVAPNLQRVLSLRVEIGPEQRLGDSQGGLRSNYPIIGGEFSGLDLEGQVLPGGADFYLQRPDGTGELDARYSLLTTQGELINLHNLGLLTLTERGRQLERQGQWPLPEDQYHCTCTPRFQVPKGRLEWLVRTSFIGLVHYPSASEVLIRCYRFY</sequence>
<evidence type="ECO:0000313" key="1">
    <source>
        <dbReference type="EMBL" id="MCK9796507.1"/>
    </source>
</evidence>
<dbReference type="InterPro" id="IPR020915">
    <property type="entry name" value="UPF0311"/>
</dbReference>
<protein>
    <submittedName>
        <fullName evidence="1">DUF3237 domain-containing protein</fullName>
    </submittedName>
</protein>
<dbReference type="RefSeq" id="WP_268264295.1">
    <property type="nucleotide sequence ID" value="NZ_JALQCW010000004.1"/>
</dbReference>
<dbReference type="EMBL" id="JALQCW010000004">
    <property type="protein sequence ID" value="MCK9796507.1"/>
    <property type="molecule type" value="Genomic_DNA"/>
</dbReference>
<accession>A0A9X2C380</accession>
<dbReference type="Pfam" id="PF11578">
    <property type="entry name" value="DUF3237"/>
    <property type="match status" value="1"/>
</dbReference>
<dbReference type="AlphaFoldDB" id="A0A9X2C380"/>
<dbReference type="PANTHER" id="PTHR37315">
    <property type="entry name" value="UPF0311 PROTEIN BLR7842"/>
    <property type="match status" value="1"/>
</dbReference>
<reference evidence="1 2" key="1">
    <citation type="journal article" date="2022" name="Int. J. Syst. Evol. Microbiol.">
        <title>Pseudomonas aegrilactucae sp. nov. and Pseudomonas morbosilactucae sp. nov., pathogens causing bacterial rot of lettuce in Japan.</title>
        <authorList>
            <person name="Sawada H."/>
            <person name="Fujikawa T."/>
            <person name="Satou M."/>
        </authorList>
    </citation>
    <scope>NUCLEOTIDE SEQUENCE [LARGE SCALE GENOMIC DNA]</scope>
    <source>
        <strain evidence="1 2">MAFF 302030</strain>
    </source>
</reference>
<organism evidence="1 2">
    <name type="scientific">Pseudomonas morbosilactucae</name>
    <dbReference type="NCBI Taxonomy" id="2938197"/>
    <lineage>
        <taxon>Bacteria</taxon>
        <taxon>Pseudomonadati</taxon>
        <taxon>Pseudomonadota</taxon>
        <taxon>Gammaproteobacteria</taxon>
        <taxon>Pseudomonadales</taxon>
        <taxon>Pseudomonadaceae</taxon>
        <taxon>Pseudomonas</taxon>
    </lineage>
</organism>
<dbReference type="Proteomes" id="UP001155059">
    <property type="component" value="Unassembled WGS sequence"/>
</dbReference>
<comment type="caution">
    <text evidence="1">The sequence shown here is derived from an EMBL/GenBank/DDBJ whole genome shotgun (WGS) entry which is preliminary data.</text>
</comment>